<keyword evidence="3 7" id="KW-0963">Cytoplasm</keyword>
<accession>A0A318KLL9</accession>
<evidence type="ECO:0000256" key="5">
    <source>
        <dbReference type="ARBA" id="ARBA00022679"/>
    </source>
</evidence>
<dbReference type="GO" id="GO:0004719">
    <property type="term" value="F:protein-L-isoaspartate (D-aspartate) O-methyltransferase activity"/>
    <property type="evidence" value="ECO:0007669"/>
    <property type="project" value="UniProtKB-UniRule"/>
</dbReference>
<keyword evidence="6 7" id="KW-0949">S-adenosyl-L-methionine</keyword>
<evidence type="ECO:0000256" key="6">
    <source>
        <dbReference type="ARBA" id="ARBA00022691"/>
    </source>
</evidence>
<sequence>MNTPQLGIGMTSPRTRTRMVDRLREKGIADARVLAAMAELPRHLFVENALAHRAYDDDALPIGHGQTISQPFTVARMTELLLNGKSPRKILEIGTGCGYQTAVLTKLFPEVYSIERIAALLDRARANLRAVKQVRARLQHGDGHLGLPEAAPFDAIIMTAAASHVPPALLEQLLPGGRMILPLGTQEQFLWMIDKQEDGSIQKTRLDPVRFVPLLNGQQ</sequence>
<protein>
    <recommendedName>
        <fullName evidence="7">Protein-L-isoaspartate O-methyltransferase</fullName>
        <ecNumber evidence="7">2.1.1.77</ecNumber>
    </recommendedName>
    <alternativeName>
        <fullName evidence="7">L-isoaspartyl protein carboxyl methyltransferase</fullName>
    </alternativeName>
    <alternativeName>
        <fullName evidence="7">Protein L-isoaspartyl methyltransferase</fullName>
    </alternativeName>
    <alternativeName>
        <fullName evidence="7">Protein-beta-aspartate methyltransferase</fullName>
        <shortName evidence="7">PIMT</shortName>
    </alternativeName>
</protein>
<evidence type="ECO:0000256" key="2">
    <source>
        <dbReference type="ARBA" id="ARBA00005369"/>
    </source>
</evidence>
<gene>
    <name evidence="7" type="primary">pcm</name>
    <name evidence="8" type="ORF">DFR34_11279</name>
</gene>
<keyword evidence="4 7" id="KW-0489">Methyltransferase</keyword>
<dbReference type="AlphaFoldDB" id="A0A318KLL9"/>
<evidence type="ECO:0000256" key="1">
    <source>
        <dbReference type="ARBA" id="ARBA00004496"/>
    </source>
</evidence>
<dbReference type="FunFam" id="3.40.50.150:FF:000010">
    <property type="entry name" value="Protein-L-isoaspartate O-methyltransferase"/>
    <property type="match status" value="1"/>
</dbReference>
<dbReference type="CDD" id="cd02440">
    <property type="entry name" value="AdoMet_MTases"/>
    <property type="match status" value="1"/>
</dbReference>
<comment type="caution">
    <text evidence="8">The sequence shown here is derived from an EMBL/GenBank/DDBJ whole genome shotgun (WGS) entry which is preliminary data.</text>
</comment>
<dbReference type="Proteomes" id="UP000247555">
    <property type="component" value="Unassembled WGS sequence"/>
</dbReference>
<dbReference type="PROSITE" id="PS01279">
    <property type="entry name" value="PCMT"/>
    <property type="match status" value="1"/>
</dbReference>
<dbReference type="EC" id="2.1.1.77" evidence="7"/>
<comment type="catalytic activity">
    <reaction evidence="7">
        <text>[protein]-L-isoaspartate + S-adenosyl-L-methionine = [protein]-L-isoaspartate alpha-methyl ester + S-adenosyl-L-homocysteine</text>
        <dbReference type="Rhea" id="RHEA:12705"/>
        <dbReference type="Rhea" id="RHEA-COMP:12143"/>
        <dbReference type="Rhea" id="RHEA-COMP:12144"/>
        <dbReference type="ChEBI" id="CHEBI:57856"/>
        <dbReference type="ChEBI" id="CHEBI:59789"/>
        <dbReference type="ChEBI" id="CHEBI:90596"/>
        <dbReference type="ChEBI" id="CHEBI:90598"/>
        <dbReference type="EC" id="2.1.1.77"/>
    </reaction>
</comment>
<dbReference type="NCBIfam" id="NF001453">
    <property type="entry name" value="PRK00312.1"/>
    <property type="match status" value="1"/>
</dbReference>
<organism evidence="8 9">
    <name type="scientific">Rivihabitans pingtungensis</name>
    <dbReference type="NCBI Taxonomy" id="1054498"/>
    <lineage>
        <taxon>Bacteria</taxon>
        <taxon>Pseudomonadati</taxon>
        <taxon>Pseudomonadota</taxon>
        <taxon>Betaproteobacteria</taxon>
        <taxon>Neisseriales</taxon>
        <taxon>Aquaspirillaceae</taxon>
        <taxon>Rivihabitans</taxon>
    </lineage>
</organism>
<dbReference type="SUPFAM" id="SSF53335">
    <property type="entry name" value="S-adenosyl-L-methionine-dependent methyltransferases"/>
    <property type="match status" value="1"/>
</dbReference>
<evidence type="ECO:0000313" key="9">
    <source>
        <dbReference type="Proteomes" id="UP000247555"/>
    </source>
</evidence>
<dbReference type="InterPro" id="IPR000682">
    <property type="entry name" value="PCMT"/>
</dbReference>
<dbReference type="PANTHER" id="PTHR11579:SF0">
    <property type="entry name" value="PROTEIN-L-ISOASPARTATE(D-ASPARTATE) O-METHYLTRANSFERASE"/>
    <property type="match status" value="1"/>
</dbReference>
<dbReference type="Pfam" id="PF01135">
    <property type="entry name" value="PCMT"/>
    <property type="match status" value="1"/>
</dbReference>
<dbReference type="HAMAP" id="MF_00090">
    <property type="entry name" value="PIMT"/>
    <property type="match status" value="1"/>
</dbReference>
<keyword evidence="5 7" id="KW-0808">Transferase</keyword>
<dbReference type="RefSeq" id="WP_245906863.1">
    <property type="nucleotide sequence ID" value="NZ_CALCOA010000245.1"/>
</dbReference>
<evidence type="ECO:0000256" key="4">
    <source>
        <dbReference type="ARBA" id="ARBA00022603"/>
    </source>
</evidence>
<keyword evidence="9" id="KW-1185">Reference proteome</keyword>
<comment type="similarity">
    <text evidence="2 7">Belongs to the methyltransferase superfamily. L-isoaspartyl/D-aspartyl protein methyltransferase family.</text>
</comment>
<dbReference type="Gene3D" id="3.40.50.150">
    <property type="entry name" value="Vaccinia Virus protein VP39"/>
    <property type="match status" value="1"/>
</dbReference>
<dbReference type="GO" id="GO:0032259">
    <property type="term" value="P:methylation"/>
    <property type="evidence" value="ECO:0007669"/>
    <property type="project" value="UniProtKB-KW"/>
</dbReference>
<feature type="active site" evidence="7">
    <location>
        <position position="69"/>
    </location>
</feature>
<evidence type="ECO:0000256" key="7">
    <source>
        <dbReference type="HAMAP-Rule" id="MF_00090"/>
    </source>
</evidence>
<evidence type="ECO:0000313" key="8">
    <source>
        <dbReference type="EMBL" id="PXX78360.1"/>
    </source>
</evidence>
<dbReference type="InterPro" id="IPR029063">
    <property type="entry name" value="SAM-dependent_MTases_sf"/>
</dbReference>
<dbReference type="NCBIfam" id="TIGR00080">
    <property type="entry name" value="pimt"/>
    <property type="match status" value="1"/>
</dbReference>
<dbReference type="GO" id="GO:0030091">
    <property type="term" value="P:protein repair"/>
    <property type="evidence" value="ECO:0007669"/>
    <property type="project" value="UniProtKB-UniRule"/>
</dbReference>
<comment type="function">
    <text evidence="7">Catalyzes the methyl esterification of L-isoaspartyl residues in peptides and proteins that result from spontaneous decomposition of normal L-aspartyl and L-asparaginyl residues. It plays a role in the repair and/or degradation of damaged proteins.</text>
</comment>
<evidence type="ECO:0000256" key="3">
    <source>
        <dbReference type="ARBA" id="ARBA00022490"/>
    </source>
</evidence>
<comment type="subcellular location">
    <subcellularLocation>
        <location evidence="1 7">Cytoplasm</location>
    </subcellularLocation>
</comment>
<dbReference type="EMBL" id="QJKI01000012">
    <property type="protein sequence ID" value="PXX78360.1"/>
    <property type="molecule type" value="Genomic_DNA"/>
</dbReference>
<dbReference type="PANTHER" id="PTHR11579">
    <property type="entry name" value="PROTEIN-L-ISOASPARTATE O-METHYLTRANSFERASE"/>
    <property type="match status" value="1"/>
</dbReference>
<name>A0A318KLL9_9NEIS</name>
<dbReference type="GO" id="GO:0005737">
    <property type="term" value="C:cytoplasm"/>
    <property type="evidence" value="ECO:0007669"/>
    <property type="project" value="UniProtKB-SubCell"/>
</dbReference>
<proteinExistence type="inferred from homology"/>
<reference evidence="8 9" key="1">
    <citation type="submission" date="2018-05" db="EMBL/GenBank/DDBJ databases">
        <title>Genomic Encyclopedia of Type Strains, Phase IV (KMG-IV): sequencing the most valuable type-strain genomes for metagenomic binning, comparative biology and taxonomic classification.</title>
        <authorList>
            <person name="Goeker M."/>
        </authorList>
    </citation>
    <scope>NUCLEOTIDE SEQUENCE [LARGE SCALE GENOMIC DNA]</scope>
    <source>
        <strain evidence="8 9">DSM 29661</strain>
    </source>
</reference>